<dbReference type="Proteomes" id="UP001165122">
    <property type="component" value="Unassembled WGS sequence"/>
</dbReference>
<protein>
    <submittedName>
        <fullName evidence="1">Uncharacterized protein</fullName>
    </submittedName>
</protein>
<accession>A0A9W6ZPW3</accession>
<evidence type="ECO:0000313" key="2">
    <source>
        <dbReference type="Proteomes" id="UP001165122"/>
    </source>
</evidence>
<dbReference type="EMBL" id="BRXW01000459">
    <property type="protein sequence ID" value="GMH57036.1"/>
    <property type="molecule type" value="Genomic_DNA"/>
</dbReference>
<proteinExistence type="predicted"/>
<evidence type="ECO:0000313" key="1">
    <source>
        <dbReference type="EMBL" id="GMH57036.1"/>
    </source>
</evidence>
<dbReference type="AlphaFoldDB" id="A0A9W6ZPW3"/>
<organism evidence="1 2">
    <name type="scientific">Triparma laevis f. longispina</name>
    <dbReference type="NCBI Taxonomy" id="1714387"/>
    <lineage>
        <taxon>Eukaryota</taxon>
        <taxon>Sar</taxon>
        <taxon>Stramenopiles</taxon>
        <taxon>Ochrophyta</taxon>
        <taxon>Bolidophyceae</taxon>
        <taxon>Parmales</taxon>
        <taxon>Triparmaceae</taxon>
        <taxon>Triparma</taxon>
    </lineage>
</organism>
<reference evidence="2" key="1">
    <citation type="journal article" date="2023" name="Commun. Biol.">
        <title>Genome analysis of Parmales, the sister group of diatoms, reveals the evolutionary specialization of diatoms from phago-mixotrophs to photoautotrophs.</title>
        <authorList>
            <person name="Ban H."/>
            <person name="Sato S."/>
            <person name="Yoshikawa S."/>
            <person name="Yamada K."/>
            <person name="Nakamura Y."/>
            <person name="Ichinomiya M."/>
            <person name="Sato N."/>
            <person name="Blanc-Mathieu R."/>
            <person name="Endo H."/>
            <person name="Kuwata A."/>
            <person name="Ogata H."/>
        </authorList>
    </citation>
    <scope>NUCLEOTIDE SEQUENCE [LARGE SCALE GENOMIC DNA]</scope>
    <source>
        <strain evidence="2">NIES 3700</strain>
    </source>
</reference>
<gene>
    <name evidence="1" type="ORF">TrLO_g11417</name>
</gene>
<comment type="caution">
    <text evidence="1">The sequence shown here is derived from an EMBL/GenBank/DDBJ whole genome shotgun (WGS) entry which is preliminary data.</text>
</comment>
<name>A0A9W6ZPW3_9STRA</name>
<sequence>MENEYTSEPAQELTARAQINFLREIIRLSHKDKNTAAERYTGNKTGTGYNDKLRADDAYSFNKFDRSFLGDTIQAKRDVSKAFGSSSL</sequence>
<keyword evidence="2" id="KW-1185">Reference proteome</keyword>